<evidence type="ECO:0000259" key="7">
    <source>
        <dbReference type="Pfam" id="PF05182"/>
    </source>
</evidence>
<dbReference type="InterPro" id="IPR007854">
    <property type="entry name" value="Fip1_dom"/>
</dbReference>
<protein>
    <recommendedName>
        <fullName evidence="3">Pre-mRNA polyadenylation factor FIP1</fullName>
    </recommendedName>
</protein>
<comment type="subcellular location">
    <subcellularLocation>
        <location evidence="1">Nucleus</location>
    </subcellularLocation>
</comment>
<evidence type="ECO:0000256" key="2">
    <source>
        <dbReference type="ARBA" id="ARBA00007459"/>
    </source>
</evidence>
<dbReference type="VEuPathDB" id="FungiDB:CAGL0M09064g"/>
<evidence type="ECO:0000313" key="9">
    <source>
        <dbReference type="Proteomes" id="UP000054886"/>
    </source>
</evidence>
<proteinExistence type="inferred from homology"/>
<dbReference type="VEuPathDB" id="FungiDB:B1J91_M09064g"/>
<dbReference type="EMBL" id="LLZZ01000117">
    <property type="protein sequence ID" value="KTB04134.1"/>
    <property type="molecule type" value="Genomic_DNA"/>
</dbReference>
<feature type="compositionally biased region" description="Low complexity" evidence="6">
    <location>
        <begin position="308"/>
        <end position="327"/>
    </location>
</feature>
<feature type="compositionally biased region" description="Basic and acidic residues" evidence="6">
    <location>
        <begin position="49"/>
        <end position="58"/>
    </location>
</feature>
<comment type="caution">
    <text evidence="8">The sequence shown here is derived from an EMBL/GenBank/DDBJ whole genome shotgun (WGS) entry which is preliminary data.</text>
</comment>
<feature type="compositionally biased region" description="Polar residues" evidence="6">
    <location>
        <begin position="245"/>
        <end position="271"/>
    </location>
</feature>
<dbReference type="Pfam" id="PF05182">
    <property type="entry name" value="Fip1"/>
    <property type="match status" value="1"/>
</dbReference>
<dbReference type="InterPro" id="IPR051187">
    <property type="entry name" value="Pre-mRNA_3'-end_processing_reg"/>
</dbReference>
<feature type="region of interest" description="Disordered" evidence="6">
    <location>
        <begin position="296"/>
        <end position="327"/>
    </location>
</feature>
<dbReference type="PANTHER" id="PTHR13484">
    <property type="entry name" value="FIP1-LIKE 1 PROTEIN"/>
    <property type="match status" value="1"/>
</dbReference>
<evidence type="ECO:0000256" key="6">
    <source>
        <dbReference type="SAM" id="MobiDB-lite"/>
    </source>
</evidence>
<feature type="region of interest" description="Disordered" evidence="6">
    <location>
        <begin position="1"/>
        <end position="102"/>
    </location>
</feature>
<dbReference type="GO" id="GO:0005847">
    <property type="term" value="C:mRNA cleavage and polyadenylation specificity factor complex"/>
    <property type="evidence" value="ECO:0007669"/>
    <property type="project" value="EnsemblFungi"/>
</dbReference>
<feature type="region of interest" description="Disordered" evidence="6">
    <location>
        <begin position="245"/>
        <end position="281"/>
    </location>
</feature>
<evidence type="ECO:0000256" key="3">
    <source>
        <dbReference type="ARBA" id="ARBA00017404"/>
    </source>
</evidence>
<accession>A0A0W0CX35</accession>
<comment type="similarity">
    <text evidence="2">Belongs to the FIP1 family.</text>
</comment>
<dbReference type="GO" id="GO:0030674">
    <property type="term" value="F:protein-macromolecule adaptor activity"/>
    <property type="evidence" value="ECO:0007669"/>
    <property type="project" value="EnsemblFungi"/>
</dbReference>
<organism evidence="8 9">
    <name type="scientific">Candida glabrata</name>
    <name type="common">Yeast</name>
    <name type="synonym">Torulopsis glabrata</name>
    <dbReference type="NCBI Taxonomy" id="5478"/>
    <lineage>
        <taxon>Eukaryota</taxon>
        <taxon>Fungi</taxon>
        <taxon>Dikarya</taxon>
        <taxon>Ascomycota</taxon>
        <taxon>Saccharomycotina</taxon>
        <taxon>Saccharomycetes</taxon>
        <taxon>Saccharomycetales</taxon>
        <taxon>Saccharomycetaceae</taxon>
        <taxon>Nakaseomyces</taxon>
    </lineage>
</organism>
<feature type="compositionally biased region" description="Polar residues" evidence="6">
    <location>
        <begin position="154"/>
        <end position="163"/>
    </location>
</feature>
<reference evidence="8 9" key="1">
    <citation type="submission" date="2015-10" db="EMBL/GenBank/DDBJ databases">
        <title>Draft genomes sequences of Candida glabrata isolates 1A, 1B, 2A, 2B, 3A and 3B.</title>
        <authorList>
            <person name="Haavelsrud O.E."/>
            <person name="Gaustad P."/>
        </authorList>
    </citation>
    <scope>NUCLEOTIDE SEQUENCE [LARGE SCALE GENOMIC DNA]</scope>
    <source>
        <strain evidence="8">910700640</strain>
    </source>
</reference>
<sequence length="327" mass="36042">MSSSEDEDDKFLYGSDNEEPKNEKKRPREAAEDDNEGPTSDKVVSQHNNDLKRPKLAKDSLANASSDEEESGSESDSDIEFIISTGPDPHRLDSSTVPGSNNAIVTVSEGANVGGETMSKSTATATTAEISTLNALGDTEVAGTSELDNETLGPETTTKSGTSAEGIDLDKEGLYNDEPVSTIDPEVLKEKPWRQPGANISDYFNYGFNEYTWMEYLHRQEKLRQEYNPRRILMGLMTLQQQGRLDQPQGGHQSMPDNMAINNSQPTNNDNMMHKPTPPLPNFPMPPMFGGFSPFIPPGMMAPMNRMPNQNQNQGQNQNQNPNQLSK</sequence>
<dbReference type="GO" id="GO:0006397">
    <property type="term" value="P:mRNA processing"/>
    <property type="evidence" value="ECO:0007669"/>
    <property type="project" value="UniProtKB-KW"/>
</dbReference>
<evidence type="ECO:0000313" key="8">
    <source>
        <dbReference type="EMBL" id="KTB04134.1"/>
    </source>
</evidence>
<name>A0A0W0CX35_CANGB</name>
<evidence type="ECO:0000256" key="5">
    <source>
        <dbReference type="ARBA" id="ARBA00023242"/>
    </source>
</evidence>
<dbReference type="PANTHER" id="PTHR13484:SF0">
    <property type="entry name" value="PRE-MRNA 3'-END-PROCESSING FACTOR FIP1"/>
    <property type="match status" value="1"/>
</dbReference>
<feature type="compositionally biased region" description="Basic and acidic residues" evidence="6">
    <location>
        <begin position="18"/>
        <end position="30"/>
    </location>
</feature>
<feature type="compositionally biased region" description="Acidic residues" evidence="6">
    <location>
        <begin position="66"/>
        <end position="79"/>
    </location>
</feature>
<dbReference type="GO" id="GO:0003723">
    <property type="term" value="F:RNA binding"/>
    <property type="evidence" value="ECO:0007669"/>
    <property type="project" value="EnsemblFungi"/>
</dbReference>
<feature type="region of interest" description="Disordered" evidence="6">
    <location>
        <begin position="136"/>
        <end position="167"/>
    </location>
</feature>
<feature type="domain" description="Pre-mRNA polyadenylation factor Fip1" evidence="7">
    <location>
        <begin position="183"/>
        <end position="224"/>
    </location>
</feature>
<dbReference type="Proteomes" id="UP000054886">
    <property type="component" value="Unassembled WGS sequence"/>
</dbReference>
<keyword evidence="4" id="KW-0507">mRNA processing</keyword>
<evidence type="ECO:0000256" key="4">
    <source>
        <dbReference type="ARBA" id="ARBA00022664"/>
    </source>
</evidence>
<dbReference type="AlphaFoldDB" id="A0A0W0CX35"/>
<evidence type="ECO:0000256" key="1">
    <source>
        <dbReference type="ARBA" id="ARBA00004123"/>
    </source>
</evidence>
<keyword evidence="5" id="KW-0539">Nucleus</keyword>
<dbReference type="VEuPathDB" id="FungiDB:GVI51_M09031"/>
<gene>
    <name evidence="8" type="ORF">AO440_004242</name>
</gene>
<dbReference type="VEuPathDB" id="FungiDB:GWK60_M09009"/>